<evidence type="ECO:0000313" key="2">
    <source>
        <dbReference type="Proteomes" id="UP000436822"/>
    </source>
</evidence>
<organism evidence="1 2">
    <name type="scientific">Litoreibacter roseus</name>
    <dbReference type="NCBI Taxonomy" id="2601869"/>
    <lineage>
        <taxon>Bacteria</taxon>
        <taxon>Pseudomonadati</taxon>
        <taxon>Pseudomonadota</taxon>
        <taxon>Alphaproteobacteria</taxon>
        <taxon>Rhodobacterales</taxon>
        <taxon>Roseobacteraceae</taxon>
        <taxon>Litoreibacter</taxon>
    </lineage>
</organism>
<gene>
    <name evidence="1" type="ORF">KIN_28750</name>
</gene>
<dbReference type="Proteomes" id="UP000436822">
    <property type="component" value="Unassembled WGS sequence"/>
</dbReference>
<dbReference type="OrthoDB" id="7659281at2"/>
<dbReference type="PROSITE" id="PS51257">
    <property type="entry name" value="PROKAR_LIPOPROTEIN"/>
    <property type="match status" value="1"/>
</dbReference>
<keyword evidence="2" id="KW-1185">Reference proteome</keyword>
<name>A0A6N6JHJ8_9RHOB</name>
<comment type="caution">
    <text evidence="1">The sequence shown here is derived from an EMBL/GenBank/DDBJ whole genome shotgun (WGS) entry which is preliminary data.</text>
</comment>
<accession>A0A6N6JHJ8</accession>
<sequence>MGYVVRVFLILCLVFSVASCGLFNRNPGRNAETENIIPFRAKLSTGQDDREFFVNVQNEGEGVDAVRESVRFEATKYCLFAYGASDADWQIDPATNDWAFTQESRGLTFRGRCTAR</sequence>
<proteinExistence type="predicted"/>
<protein>
    <submittedName>
        <fullName evidence="1">Uncharacterized protein</fullName>
    </submittedName>
</protein>
<dbReference type="RefSeq" id="WP_159808259.1">
    <property type="nucleotide sequence ID" value="NZ_BLJE01000003.1"/>
</dbReference>
<reference evidence="1 2" key="1">
    <citation type="submission" date="2019-12" db="EMBL/GenBank/DDBJ databases">
        <title>Litoreibacter badius sp. nov., a novel bacteriochlorophyll a-containing bacterium in the genus Litoreibacter.</title>
        <authorList>
            <person name="Kanamuro M."/>
            <person name="Takabe Y."/>
            <person name="Mori K."/>
            <person name="Takaichi S."/>
            <person name="Hanada S."/>
        </authorList>
    </citation>
    <scope>NUCLEOTIDE SEQUENCE [LARGE SCALE GENOMIC DNA]</scope>
    <source>
        <strain evidence="1 2">K6</strain>
    </source>
</reference>
<dbReference type="EMBL" id="BLJE01000003">
    <property type="protein sequence ID" value="GFE65801.1"/>
    <property type="molecule type" value="Genomic_DNA"/>
</dbReference>
<dbReference type="AlphaFoldDB" id="A0A6N6JHJ8"/>
<evidence type="ECO:0000313" key="1">
    <source>
        <dbReference type="EMBL" id="GFE65801.1"/>
    </source>
</evidence>